<organism evidence="1 2">
    <name type="scientific">Tothia fuscella</name>
    <dbReference type="NCBI Taxonomy" id="1048955"/>
    <lineage>
        <taxon>Eukaryota</taxon>
        <taxon>Fungi</taxon>
        <taxon>Dikarya</taxon>
        <taxon>Ascomycota</taxon>
        <taxon>Pezizomycotina</taxon>
        <taxon>Dothideomycetes</taxon>
        <taxon>Pleosporomycetidae</taxon>
        <taxon>Venturiales</taxon>
        <taxon>Cylindrosympodiaceae</taxon>
        <taxon>Tothia</taxon>
    </lineage>
</organism>
<keyword evidence="2" id="KW-1185">Reference proteome</keyword>
<accession>A0A9P4TWB3</accession>
<evidence type="ECO:0000313" key="1">
    <source>
        <dbReference type="EMBL" id="KAF2427845.1"/>
    </source>
</evidence>
<name>A0A9P4TWB3_9PEZI</name>
<reference evidence="1" key="1">
    <citation type="journal article" date="2020" name="Stud. Mycol.">
        <title>101 Dothideomycetes genomes: a test case for predicting lifestyles and emergence of pathogens.</title>
        <authorList>
            <person name="Haridas S."/>
            <person name="Albert R."/>
            <person name="Binder M."/>
            <person name="Bloem J."/>
            <person name="Labutti K."/>
            <person name="Salamov A."/>
            <person name="Andreopoulos B."/>
            <person name="Baker S."/>
            <person name="Barry K."/>
            <person name="Bills G."/>
            <person name="Bluhm B."/>
            <person name="Cannon C."/>
            <person name="Castanera R."/>
            <person name="Culley D."/>
            <person name="Daum C."/>
            <person name="Ezra D."/>
            <person name="Gonzalez J."/>
            <person name="Henrissat B."/>
            <person name="Kuo A."/>
            <person name="Liang C."/>
            <person name="Lipzen A."/>
            <person name="Lutzoni F."/>
            <person name="Magnuson J."/>
            <person name="Mondo S."/>
            <person name="Nolan M."/>
            <person name="Ohm R."/>
            <person name="Pangilinan J."/>
            <person name="Park H.-J."/>
            <person name="Ramirez L."/>
            <person name="Alfaro M."/>
            <person name="Sun H."/>
            <person name="Tritt A."/>
            <person name="Yoshinaga Y."/>
            <person name="Zwiers L.-H."/>
            <person name="Turgeon B."/>
            <person name="Goodwin S."/>
            <person name="Spatafora J."/>
            <person name="Crous P."/>
            <person name="Grigoriev I."/>
        </authorList>
    </citation>
    <scope>NUCLEOTIDE SEQUENCE</scope>
    <source>
        <strain evidence="1">CBS 130266</strain>
    </source>
</reference>
<dbReference type="OrthoDB" id="5430005at2759"/>
<dbReference type="EMBL" id="MU007057">
    <property type="protein sequence ID" value="KAF2427845.1"/>
    <property type="molecule type" value="Genomic_DNA"/>
</dbReference>
<evidence type="ECO:0000313" key="2">
    <source>
        <dbReference type="Proteomes" id="UP000800235"/>
    </source>
</evidence>
<sequence>MWPENIAALFSREAASKLSASEVHLLFEFLQTPPDVAATELNSLVDKEPEKFYIAEMQGSGQSRTRLTRPSSPVKIEVRIMLHCHSKEGDIGDFWDAKSKTVKKVIAPSLHIVLSGSFVLTTLPPEIMCDASLTDGRTLNESFIPNRRRSKFRSYSGCRPDLLPVACQQRLQPSFHFKTGSHSIFAADNCVQELWAYRELEQKVLEIDSYQPAFLNRATKYLQEKPEDVFVRGESLSNVLTAKFGEV</sequence>
<dbReference type="AlphaFoldDB" id="A0A9P4TWB3"/>
<protein>
    <submittedName>
        <fullName evidence="1">Uncharacterized protein</fullName>
    </submittedName>
</protein>
<gene>
    <name evidence="1" type="ORF">EJ08DRAFT_699381</name>
</gene>
<comment type="caution">
    <text evidence="1">The sequence shown here is derived from an EMBL/GenBank/DDBJ whole genome shotgun (WGS) entry which is preliminary data.</text>
</comment>
<dbReference type="Proteomes" id="UP000800235">
    <property type="component" value="Unassembled WGS sequence"/>
</dbReference>
<proteinExistence type="predicted"/>